<evidence type="ECO:0000256" key="3">
    <source>
        <dbReference type="SAM" id="SignalP"/>
    </source>
</evidence>
<keyword evidence="5" id="KW-1185">Reference proteome</keyword>
<feature type="signal peptide" evidence="3">
    <location>
        <begin position="1"/>
        <end position="26"/>
    </location>
</feature>
<keyword evidence="1" id="KW-0175">Coiled coil</keyword>
<gene>
    <name evidence="4" type="ORF">NESG_01564</name>
</gene>
<dbReference type="Proteomes" id="UP000054524">
    <property type="component" value="Unassembled WGS sequence"/>
</dbReference>
<evidence type="ECO:0000313" key="4">
    <source>
        <dbReference type="EMBL" id="KFG25586.1"/>
    </source>
</evidence>
<keyword evidence="3" id="KW-0732">Signal</keyword>
<sequence>MIGKLTKSFVKVVSLLVFAYLCQVQASHILDNNSQTSINSSIQNPDPASRQNRLPVISPQNSQTMSIDSKQVLSPNSEENAPAVPKRVSSLRLYFNKNTQHICANNYTEHSEKHIDDLEEWMDEINNALQDMEKTKKIQNPFKPVTRAVDAYKENKEELKAAQDVFCEEMEEPVLKNSGLNISKENSEPIKDLEKQEPCNNAKQNIQKEVPINTNECDSSSLETTQEPCLSPHTPESLSLPECAEISYENLESIPTTSEFQEKPKLYMDVDKDVNPFKGNNKKYLERIKNAIAAANNVRCSWENCTAQKTSEKTSTGFCDEHNKLESYILVAKAMKEIETSEKSKNK</sequence>
<feature type="coiled-coil region" evidence="1">
    <location>
        <begin position="111"/>
        <end position="138"/>
    </location>
</feature>
<evidence type="ECO:0000256" key="2">
    <source>
        <dbReference type="SAM" id="MobiDB-lite"/>
    </source>
</evidence>
<protein>
    <submittedName>
        <fullName evidence="4">Uncharacterized protein</fullName>
    </submittedName>
</protein>
<accession>A0A086J0B8</accession>
<comment type="caution">
    <text evidence="4">The sequence shown here is derived from an EMBL/GenBank/DDBJ whole genome shotgun (WGS) entry which is preliminary data.</text>
</comment>
<evidence type="ECO:0000256" key="1">
    <source>
        <dbReference type="SAM" id="Coils"/>
    </source>
</evidence>
<feature type="chain" id="PRO_5001807733" evidence="3">
    <location>
        <begin position="27"/>
        <end position="347"/>
    </location>
</feature>
<dbReference type="AlphaFoldDB" id="A0A086J0B8"/>
<feature type="compositionally biased region" description="Polar residues" evidence="2">
    <location>
        <begin position="217"/>
        <end position="228"/>
    </location>
</feature>
<feature type="region of interest" description="Disordered" evidence="2">
    <location>
        <begin position="35"/>
        <end position="66"/>
    </location>
</feature>
<organism evidence="4 5">
    <name type="scientific">Nematocida ausubeli (strain ATCC PRA-371 / ERTm2)</name>
    <name type="common">Nematode killer fungus</name>
    <dbReference type="NCBI Taxonomy" id="1913371"/>
    <lineage>
        <taxon>Eukaryota</taxon>
        <taxon>Fungi</taxon>
        <taxon>Fungi incertae sedis</taxon>
        <taxon>Microsporidia</taxon>
        <taxon>Nematocida</taxon>
    </lineage>
</organism>
<dbReference type="RefSeq" id="XP_052904141.1">
    <property type="nucleotide sequence ID" value="XM_053049191.1"/>
</dbReference>
<reference evidence="4 5" key="1">
    <citation type="journal article" date="2014" name="Genome Announc.">
        <title>Genome Sequence of the Microsporidian Species Nematocida sp1 Strain ERTm6 (ATCC PRA-372).</title>
        <authorList>
            <person name="Bakowski M.A."/>
            <person name="Priest M."/>
            <person name="Young S."/>
            <person name="Cuomo C.A."/>
            <person name="Troemel E.R."/>
        </authorList>
    </citation>
    <scope>NUCLEOTIDE SEQUENCE [LARGE SCALE GENOMIC DNA]</scope>
    <source>
        <strain evidence="4 5">ERTm6</strain>
    </source>
</reference>
<dbReference type="EMBL" id="AKIJ01000004">
    <property type="protein sequence ID" value="KFG25586.1"/>
    <property type="molecule type" value="Genomic_DNA"/>
</dbReference>
<dbReference type="HOGENOM" id="CLU_799483_0_0_1"/>
<feature type="compositionally biased region" description="Low complexity" evidence="2">
    <location>
        <begin position="35"/>
        <end position="44"/>
    </location>
</feature>
<name>A0A086J0B8_NEMA1</name>
<evidence type="ECO:0000313" key="5">
    <source>
        <dbReference type="Proteomes" id="UP000054524"/>
    </source>
</evidence>
<feature type="region of interest" description="Disordered" evidence="2">
    <location>
        <begin position="217"/>
        <end position="236"/>
    </location>
</feature>
<dbReference type="GeneID" id="77676537"/>
<proteinExistence type="predicted"/>